<dbReference type="Pfam" id="PF13359">
    <property type="entry name" value="DDE_Tnp_4"/>
    <property type="match status" value="1"/>
</dbReference>
<protein>
    <recommendedName>
        <fullName evidence="7">DDE Tnp4 domain-containing protein</fullName>
    </recommendedName>
</protein>
<dbReference type="GO" id="GO:0046872">
    <property type="term" value="F:metal ion binding"/>
    <property type="evidence" value="ECO:0007669"/>
    <property type="project" value="UniProtKB-KW"/>
</dbReference>
<dbReference type="Pfam" id="PF13613">
    <property type="entry name" value="HTH_Tnp_4"/>
    <property type="match status" value="1"/>
</dbReference>
<evidence type="ECO:0000313" key="5">
    <source>
        <dbReference type="EMBL" id="CAC5394764.1"/>
    </source>
</evidence>
<evidence type="ECO:0000259" key="3">
    <source>
        <dbReference type="Pfam" id="PF13359"/>
    </source>
</evidence>
<evidence type="ECO:0008006" key="7">
    <source>
        <dbReference type="Google" id="ProtNLM"/>
    </source>
</evidence>
<organism evidence="5 6">
    <name type="scientific">Mytilus coruscus</name>
    <name type="common">Sea mussel</name>
    <dbReference type="NCBI Taxonomy" id="42192"/>
    <lineage>
        <taxon>Eukaryota</taxon>
        <taxon>Metazoa</taxon>
        <taxon>Spiralia</taxon>
        <taxon>Lophotrochozoa</taxon>
        <taxon>Mollusca</taxon>
        <taxon>Bivalvia</taxon>
        <taxon>Autobranchia</taxon>
        <taxon>Pteriomorphia</taxon>
        <taxon>Mytilida</taxon>
        <taxon>Mytiloidea</taxon>
        <taxon>Mytilidae</taxon>
        <taxon>Mytilinae</taxon>
        <taxon>Mytilus</taxon>
    </lineage>
</organism>
<sequence length="349" mass="41220">MMLLPPPPVLPFQSENDSSFFMILNILITYLRSLKMPLPFYNFSIRNRILEHEVSLPLSTNDPYRILSDRPFEFWIVSGETVETFENLLTIISPRVRNFRYGNCFISLRNRLLMTLMWLRQYPTYTVLSLTFGVNVSAVGKTVNKMWMILWEILEPQITWPSVIQWNQMRVIGQKCRMLLEPLMVHPIPSTEPQEEFYSGHRKFHCIHTQIVIDNQKNICYVHSGFLGHNNDAFCYQQIRQIGPGLENDFPAHCFILADSIYPNAPPLVTPFKSTDIVRRPRLEQKRKRKFNLLHRKRRVYVEHVIKELKTFRVIDALYRQPRWEMSSTVELCAALAKRRADLIKDVYS</sequence>
<evidence type="ECO:0000313" key="6">
    <source>
        <dbReference type="Proteomes" id="UP000507470"/>
    </source>
</evidence>
<accession>A0A6J8CIE7</accession>
<reference evidence="5 6" key="1">
    <citation type="submission" date="2020-06" db="EMBL/GenBank/DDBJ databases">
        <authorList>
            <person name="Li R."/>
            <person name="Bekaert M."/>
        </authorList>
    </citation>
    <scope>NUCLEOTIDE SEQUENCE [LARGE SCALE GENOMIC DNA]</scope>
    <source>
        <strain evidence="6">wild</strain>
    </source>
</reference>
<dbReference type="Proteomes" id="UP000507470">
    <property type="component" value="Unassembled WGS sequence"/>
</dbReference>
<dbReference type="EMBL" id="CACVKT020005368">
    <property type="protein sequence ID" value="CAC5394764.1"/>
    <property type="molecule type" value="Genomic_DNA"/>
</dbReference>
<dbReference type="InterPro" id="IPR027806">
    <property type="entry name" value="HARBI1_dom"/>
</dbReference>
<dbReference type="InterPro" id="IPR027805">
    <property type="entry name" value="Transposase_HTH_dom"/>
</dbReference>
<dbReference type="AlphaFoldDB" id="A0A6J8CIE7"/>
<evidence type="ECO:0000256" key="2">
    <source>
        <dbReference type="ARBA" id="ARBA00022723"/>
    </source>
</evidence>
<evidence type="ECO:0000256" key="1">
    <source>
        <dbReference type="ARBA" id="ARBA00001968"/>
    </source>
</evidence>
<proteinExistence type="predicted"/>
<gene>
    <name evidence="5" type="ORF">MCOR_29487</name>
</gene>
<name>A0A6J8CIE7_MYTCO</name>
<comment type="cofactor">
    <cofactor evidence="1">
        <name>a divalent metal cation</name>
        <dbReference type="ChEBI" id="CHEBI:60240"/>
    </cofactor>
</comment>
<keyword evidence="2" id="KW-0479">Metal-binding</keyword>
<evidence type="ECO:0000259" key="4">
    <source>
        <dbReference type="Pfam" id="PF13613"/>
    </source>
</evidence>
<feature type="domain" description="Transposase Helix-turn-helix" evidence="4">
    <location>
        <begin position="107"/>
        <end position="147"/>
    </location>
</feature>
<keyword evidence="6" id="KW-1185">Reference proteome</keyword>
<dbReference type="OrthoDB" id="5978462at2759"/>
<feature type="domain" description="DDE Tnp4" evidence="3">
    <location>
        <begin position="190"/>
        <end position="337"/>
    </location>
</feature>